<dbReference type="PANTHER" id="PTHR13832">
    <property type="entry name" value="PROTEIN PHOSPHATASE 2C"/>
    <property type="match status" value="1"/>
</dbReference>
<dbReference type="SUPFAM" id="SSF81606">
    <property type="entry name" value="PP2C-like"/>
    <property type="match status" value="1"/>
</dbReference>
<dbReference type="PROSITE" id="PS51746">
    <property type="entry name" value="PPM_2"/>
    <property type="match status" value="1"/>
</dbReference>
<dbReference type="InterPro" id="IPR001932">
    <property type="entry name" value="PPM-type_phosphatase-like_dom"/>
</dbReference>
<feature type="compositionally biased region" description="Low complexity" evidence="5">
    <location>
        <begin position="48"/>
        <end position="63"/>
    </location>
</feature>
<evidence type="ECO:0000256" key="5">
    <source>
        <dbReference type="SAM" id="MobiDB-lite"/>
    </source>
</evidence>
<dbReference type="PANTHER" id="PTHR13832:SF699">
    <property type="entry name" value="INTEGRIN-LINKED KINASE-ASSOCIATED SERINE_THREONINE PHOSPHATASE 2C"/>
    <property type="match status" value="1"/>
</dbReference>
<dbReference type="GO" id="GO:0046872">
    <property type="term" value="F:metal ion binding"/>
    <property type="evidence" value="ECO:0007669"/>
    <property type="project" value="UniProtKB-KW"/>
</dbReference>
<evidence type="ECO:0000313" key="7">
    <source>
        <dbReference type="EMBL" id="VDL74607.1"/>
    </source>
</evidence>
<dbReference type="InterPro" id="IPR036457">
    <property type="entry name" value="PPM-type-like_dom_sf"/>
</dbReference>
<evidence type="ECO:0000313" key="9">
    <source>
        <dbReference type="WBParaSite" id="NBR_0001101701-mRNA-1"/>
    </source>
</evidence>
<feature type="domain" description="PPM-type phosphatase" evidence="6">
    <location>
        <begin position="97"/>
        <end position="304"/>
    </location>
</feature>
<dbReference type="PROSITE" id="PS01032">
    <property type="entry name" value="PPM_1"/>
    <property type="match status" value="1"/>
</dbReference>
<dbReference type="CDD" id="cd00143">
    <property type="entry name" value="PP2Cc"/>
    <property type="match status" value="1"/>
</dbReference>
<dbReference type="InterPro" id="IPR015655">
    <property type="entry name" value="PP2C"/>
</dbReference>
<dbReference type="OMA" id="RASEHCQ"/>
<dbReference type="EMBL" id="UYSL01020438">
    <property type="protein sequence ID" value="VDL74607.1"/>
    <property type="molecule type" value="Genomic_DNA"/>
</dbReference>
<evidence type="ECO:0000259" key="6">
    <source>
        <dbReference type="PROSITE" id="PS51746"/>
    </source>
</evidence>
<comment type="similarity">
    <text evidence="4">Belongs to the PP2C family.</text>
</comment>
<dbReference type="OrthoDB" id="10264738at2759"/>
<keyword evidence="2 4" id="KW-0378">Hydrolase</keyword>
<keyword evidence="3 4" id="KW-0904">Protein phosphatase</keyword>
<sequence>MSLGPGKRKSGGMSLYDDDDDDVGTEKPPLKRTSTGLYDAGDIAEGATTTTENSKSSSNGKVSKIGDGEMGGGVSKNHQDNASGSVKDLSKAESPLLISVLGCRRGERDDMQDAHLLIDDLSLGLPFVKRCALYAIFDGHAGTKAASYCEEHIPAILKKKLSSYTDLNTMEKQLKRTFTETFKSVDDGFLLEARKMKPVWKDGTTVTCVLLLNDSLYVANLGDSKAIVCRAKEEGFSSIELTVNHNPTMYEERMRIQKAGGTVRDGRVNGIIEVSRSIGDGQFKTHGVTCMPDMKKLTITENDR</sequence>
<keyword evidence="1" id="KW-0479">Metal-binding</keyword>
<gene>
    <name evidence="7" type="ORF">NBR_LOCUS11018</name>
</gene>
<dbReference type="STRING" id="27835.A0A158R009"/>
<dbReference type="WBParaSite" id="NBR_0001101701-mRNA-1">
    <property type="protein sequence ID" value="NBR_0001101701-mRNA-1"/>
    <property type="gene ID" value="NBR_0001101701"/>
</dbReference>
<reference evidence="7 8" key="2">
    <citation type="submission" date="2018-11" db="EMBL/GenBank/DDBJ databases">
        <authorList>
            <consortium name="Pathogen Informatics"/>
        </authorList>
    </citation>
    <scope>NUCLEOTIDE SEQUENCE [LARGE SCALE GENOMIC DNA]</scope>
</reference>
<dbReference type="InterPro" id="IPR000222">
    <property type="entry name" value="PP2C_BS"/>
</dbReference>
<reference evidence="9" key="1">
    <citation type="submission" date="2016-04" db="UniProtKB">
        <authorList>
            <consortium name="WormBaseParasite"/>
        </authorList>
    </citation>
    <scope>IDENTIFICATION</scope>
</reference>
<accession>A0A158R009</accession>
<name>A0A158R009_NIPBR</name>
<dbReference type="GO" id="GO:0004722">
    <property type="term" value="F:protein serine/threonine phosphatase activity"/>
    <property type="evidence" value="ECO:0007669"/>
    <property type="project" value="InterPro"/>
</dbReference>
<evidence type="ECO:0000256" key="1">
    <source>
        <dbReference type="ARBA" id="ARBA00022723"/>
    </source>
</evidence>
<feature type="compositionally biased region" description="Basic residues" evidence="5">
    <location>
        <begin position="1"/>
        <end position="10"/>
    </location>
</feature>
<proteinExistence type="inferred from homology"/>
<organism evidence="9">
    <name type="scientific">Nippostrongylus brasiliensis</name>
    <name type="common">Rat hookworm</name>
    <dbReference type="NCBI Taxonomy" id="27835"/>
    <lineage>
        <taxon>Eukaryota</taxon>
        <taxon>Metazoa</taxon>
        <taxon>Ecdysozoa</taxon>
        <taxon>Nematoda</taxon>
        <taxon>Chromadorea</taxon>
        <taxon>Rhabditida</taxon>
        <taxon>Rhabditina</taxon>
        <taxon>Rhabditomorpha</taxon>
        <taxon>Strongyloidea</taxon>
        <taxon>Heligmosomidae</taxon>
        <taxon>Nippostrongylus</taxon>
    </lineage>
</organism>
<feature type="region of interest" description="Disordered" evidence="5">
    <location>
        <begin position="1"/>
        <end position="88"/>
    </location>
</feature>
<evidence type="ECO:0000313" key="8">
    <source>
        <dbReference type="Proteomes" id="UP000271162"/>
    </source>
</evidence>
<evidence type="ECO:0000256" key="4">
    <source>
        <dbReference type="RuleBase" id="RU003465"/>
    </source>
</evidence>
<dbReference type="Pfam" id="PF00481">
    <property type="entry name" value="PP2C"/>
    <property type="match status" value="1"/>
</dbReference>
<evidence type="ECO:0000256" key="3">
    <source>
        <dbReference type="ARBA" id="ARBA00022912"/>
    </source>
</evidence>
<dbReference type="SMART" id="SM00332">
    <property type="entry name" value="PP2Cc"/>
    <property type="match status" value="1"/>
</dbReference>
<evidence type="ECO:0000256" key="2">
    <source>
        <dbReference type="ARBA" id="ARBA00022801"/>
    </source>
</evidence>
<keyword evidence="8" id="KW-1185">Reference proteome</keyword>
<dbReference type="AlphaFoldDB" id="A0A158R009"/>
<protein>
    <submittedName>
        <fullName evidence="9">PPM-type phosphatase domain-containing protein</fullName>
    </submittedName>
</protein>
<dbReference type="Proteomes" id="UP000271162">
    <property type="component" value="Unassembled WGS sequence"/>
</dbReference>
<dbReference type="Gene3D" id="3.60.40.10">
    <property type="entry name" value="PPM-type phosphatase domain"/>
    <property type="match status" value="1"/>
</dbReference>